<reference evidence="18" key="1">
    <citation type="submission" date="2023-07" db="EMBL/GenBank/DDBJ databases">
        <title>Paracoccus sp. MBLB3053 whole genome sequence.</title>
        <authorList>
            <person name="Hwang C.Y."/>
            <person name="Cho E.-S."/>
            <person name="Seo M.-J."/>
        </authorList>
    </citation>
    <scope>NUCLEOTIDE SEQUENCE [LARGE SCALE GENOMIC DNA]</scope>
    <source>
        <strain evidence="18">MBLB3053</strain>
    </source>
</reference>
<evidence type="ECO:0000256" key="3">
    <source>
        <dbReference type="ARBA" id="ARBA00012438"/>
    </source>
</evidence>
<keyword evidence="11 17" id="KW-0067">ATP-binding</keyword>
<comment type="subcellular location">
    <subcellularLocation>
        <location evidence="2">Cell inner membrane</location>
        <topology evidence="2">Multi-pass membrane protein</topology>
    </subcellularLocation>
</comment>
<dbReference type="SMART" id="SM00304">
    <property type="entry name" value="HAMP"/>
    <property type="match status" value="1"/>
</dbReference>
<feature type="domain" description="HAMP" evidence="16">
    <location>
        <begin position="154"/>
        <end position="206"/>
    </location>
</feature>
<keyword evidence="5" id="KW-0997">Cell inner membrane</keyword>
<dbReference type="InterPro" id="IPR036890">
    <property type="entry name" value="HATPase_C_sf"/>
</dbReference>
<keyword evidence="14" id="KW-0472">Membrane</keyword>
<dbReference type="RefSeq" id="WP_311161984.1">
    <property type="nucleotide sequence ID" value="NZ_JAVQLW010000003.1"/>
</dbReference>
<dbReference type="GO" id="GO:0005524">
    <property type="term" value="F:ATP binding"/>
    <property type="evidence" value="ECO:0007669"/>
    <property type="project" value="UniProtKB-KW"/>
</dbReference>
<dbReference type="PANTHER" id="PTHR44936">
    <property type="entry name" value="SENSOR PROTEIN CREC"/>
    <property type="match status" value="1"/>
</dbReference>
<dbReference type="InterPro" id="IPR003661">
    <property type="entry name" value="HisK_dim/P_dom"/>
</dbReference>
<evidence type="ECO:0000256" key="12">
    <source>
        <dbReference type="ARBA" id="ARBA00022989"/>
    </source>
</evidence>
<evidence type="ECO:0000256" key="13">
    <source>
        <dbReference type="ARBA" id="ARBA00023012"/>
    </source>
</evidence>
<evidence type="ECO:0000256" key="14">
    <source>
        <dbReference type="ARBA" id="ARBA00023136"/>
    </source>
</evidence>
<organism evidence="17 18">
    <name type="scientific">Paracoccus aurantius</name>
    <dbReference type="NCBI Taxonomy" id="3073814"/>
    <lineage>
        <taxon>Bacteria</taxon>
        <taxon>Pseudomonadati</taxon>
        <taxon>Pseudomonadota</taxon>
        <taxon>Alphaproteobacteria</taxon>
        <taxon>Rhodobacterales</taxon>
        <taxon>Paracoccaceae</taxon>
        <taxon>Paracoccus</taxon>
    </lineage>
</organism>
<dbReference type="PRINTS" id="PR00344">
    <property type="entry name" value="BCTRLSENSOR"/>
</dbReference>
<comment type="catalytic activity">
    <reaction evidence="1">
        <text>ATP + protein L-histidine = ADP + protein N-phospho-L-histidine.</text>
        <dbReference type="EC" id="2.7.13.3"/>
    </reaction>
</comment>
<dbReference type="SUPFAM" id="SSF55874">
    <property type="entry name" value="ATPase domain of HSP90 chaperone/DNA topoisomerase II/histidine kinase"/>
    <property type="match status" value="1"/>
</dbReference>
<keyword evidence="7" id="KW-0808">Transferase</keyword>
<dbReference type="Pfam" id="PF02518">
    <property type="entry name" value="HATPase_c"/>
    <property type="match status" value="1"/>
</dbReference>
<dbReference type="Pfam" id="PF00672">
    <property type="entry name" value="HAMP"/>
    <property type="match status" value="1"/>
</dbReference>
<dbReference type="CDD" id="cd00082">
    <property type="entry name" value="HisKA"/>
    <property type="match status" value="1"/>
</dbReference>
<dbReference type="PROSITE" id="PS50109">
    <property type="entry name" value="HIS_KIN"/>
    <property type="match status" value="1"/>
</dbReference>
<proteinExistence type="predicted"/>
<accession>A0ABU2HWE2</accession>
<keyword evidence="4" id="KW-1003">Cell membrane</keyword>
<keyword evidence="8" id="KW-0812">Transmembrane</keyword>
<dbReference type="SMART" id="SM00387">
    <property type="entry name" value="HATPase_c"/>
    <property type="match status" value="1"/>
</dbReference>
<dbReference type="PROSITE" id="PS50885">
    <property type="entry name" value="HAMP"/>
    <property type="match status" value="1"/>
</dbReference>
<evidence type="ECO:0000256" key="9">
    <source>
        <dbReference type="ARBA" id="ARBA00022741"/>
    </source>
</evidence>
<dbReference type="InterPro" id="IPR003660">
    <property type="entry name" value="HAMP_dom"/>
</dbReference>
<keyword evidence="13" id="KW-0902">Two-component regulatory system</keyword>
<keyword evidence="18" id="KW-1185">Reference proteome</keyword>
<evidence type="ECO:0000313" key="17">
    <source>
        <dbReference type="EMBL" id="MDS9469375.1"/>
    </source>
</evidence>
<evidence type="ECO:0000256" key="10">
    <source>
        <dbReference type="ARBA" id="ARBA00022777"/>
    </source>
</evidence>
<evidence type="ECO:0000256" key="6">
    <source>
        <dbReference type="ARBA" id="ARBA00022553"/>
    </source>
</evidence>
<dbReference type="PANTHER" id="PTHR44936:SF5">
    <property type="entry name" value="SENSOR HISTIDINE KINASE ENVZ"/>
    <property type="match status" value="1"/>
</dbReference>
<feature type="domain" description="Histidine kinase" evidence="15">
    <location>
        <begin position="214"/>
        <end position="413"/>
    </location>
</feature>
<dbReference type="Gene3D" id="1.10.287.130">
    <property type="match status" value="1"/>
</dbReference>
<dbReference type="InterPro" id="IPR036097">
    <property type="entry name" value="HisK_dim/P_sf"/>
</dbReference>
<evidence type="ECO:0000259" key="16">
    <source>
        <dbReference type="PROSITE" id="PS50885"/>
    </source>
</evidence>
<evidence type="ECO:0000313" key="18">
    <source>
        <dbReference type="Proteomes" id="UP001269144"/>
    </source>
</evidence>
<dbReference type="InterPro" id="IPR004358">
    <property type="entry name" value="Sig_transdc_His_kin-like_C"/>
</dbReference>
<evidence type="ECO:0000256" key="1">
    <source>
        <dbReference type="ARBA" id="ARBA00000085"/>
    </source>
</evidence>
<keyword evidence="12" id="KW-1133">Transmembrane helix</keyword>
<evidence type="ECO:0000259" key="15">
    <source>
        <dbReference type="PROSITE" id="PS50109"/>
    </source>
</evidence>
<gene>
    <name evidence="17" type="ORF">RGQ15_17570</name>
</gene>
<dbReference type="EC" id="2.7.13.3" evidence="3"/>
<dbReference type="InterPro" id="IPR005467">
    <property type="entry name" value="His_kinase_dom"/>
</dbReference>
<dbReference type="SUPFAM" id="SSF47384">
    <property type="entry name" value="Homodimeric domain of signal transducing histidine kinase"/>
    <property type="match status" value="1"/>
</dbReference>
<dbReference type="InterPro" id="IPR003594">
    <property type="entry name" value="HATPase_dom"/>
</dbReference>
<comment type="caution">
    <text evidence="17">The sequence shown here is derived from an EMBL/GenBank/DDBJ whole genome shotgun (WGS) entry which is preliminary data.</text>
</comment>
<evidence type="ECO:0000256" key="5">
    <source>
        <dbReference type="ARBA" id="ARBA00022519"/>
    </source>
</evidence>
<dbReference type="EMBL" id="JAVQLW010000003">
    <property type="protein sequence ID" value="MDS9469375.1"/>
    <property type="molecule type" value="Genomic_DNA"/>
</dbReference>
<protein>
    <recommendedName>
        <fullName evidence="3">histidine kinase</fullName>
        <ecNumber evidence="3">2.7.13.3</ecNumber>
    </recommendedName>
</protein>
<sequence length="419" mass="45729">MNSLRTRIAALLIAAIVSVVVLATFTATRVMHPPLPEATIDVVARQIHMTLGLLGYGPAERPMLQPEPAKGELDEKLTNFLRHSLARTGQPLDVLVTQESKQVAPTASVPIEGQGWLLVHVPDMRPPSGQWKMLSLWLSLIGLGSAAIAIHAAQRLTRPLQMIEDAVDKIGPDGTLRPVPETGSGEVRAAARALNRLSRQLGQSMESRMRLVAAAGHDLRTPMTRMRLRAEFIEDDEERAKWLSDLEELDMIADSAIRLVREEVGADDSEPVRLDRMLGEIVSELHGLGQKVQLADLPRIEVAAGPIALKRALRNLITNGATHGQGAQVSMVCEDGHAVVRIVDSGPGVPAELLSQVFEPFFRVDQARRKSVPGAGLGLAIAREIIERYSGTITIRNRDPHGLEQICSIPCTFPNQDRH</sequence>
<dbReference type="InterPro" id="IPR050980">
    <property type="entry name" value="2C_sensor_his_kinase"/>
</dbReference>
<keyword evidence="6" id="KW-0597">Phosphoprotein</keyword>
<evidence type="ECO:0000256" key="4">
    <source>
        <dbReference type="ARBA" id="ARBA00022475"/>
    </source>
</evidence>
<evidence type="ECO:0000256" key="11">
    <source>
        <dbReference type="ARBA" id="ARBA00022840"/>
    </source>
</evidence>
<dbReference type="Proteomes" id="UP001269144">
    <property type="component" value="Unassembled WGS sequence"/>
</dbReference>
<dbReference type="Gene3D" id="3.30.565.10">
    <property type="entry name" value="Histidine kinase-like ATPase, C-terminal domain"/>
    <property type="match status" value="1"/>
</dbReference>
<evidence type="ECO:0000256" key="7">
    <source>
        <dbReference type="ARBA" id="ARBA00022679"/>
    </source>
</evidence>
<evidence type="ECO:0000256" key="8">
    <source>
        <dbReference type="ARBA" id="ARBA00022692"/>
    </source>
</evidence>
<keyword evidence="10" id="KW-0418">Kinase</keyword>
<name>A0ABU2HWE2_9RHOB</name>
<evidence type="ECO:0000256" key="2">
    <source>
        <dbReference type="ARBA" id="ARBA00004429"/>
    </source>
</evidence>
<keyword evidence="9" id="KW-0547">Nucleotide-binding</keyword>